<dbReference type="PANTHER" id="PTHR23253:SF53">
    <property type="entry name" value="EUKARYOTIC TRANSLATION INITIATION FACTOR ISOFORM 4G-1"/>
    <property type="match status" value="1"/>
</dbReference>
<dbReference type="GO" id="GO:0003729">
    <property type="term" value="F:mRNA binding"/>
    <property type="evidence" value="ECO:0007669"/>
    <property type="project" value="TreeGrafter"/>
</dbReference>
<keyword evidence="4" id="KW-0648">Protein biosynthesis</keyword>
<feature type="region of interest" description="Disordered" evidence="5">
    <location>
        <begin position="571"/>
        <end position="617"/>
    </location>
</feature>
<evidence type="ECO:0000256" key="2">
    <source>
        <dbReference type="ARBA" id="ARBA00022540"/>
    </source>
</evidence>
<evidence type="ECO:0000259" key="6">
    <source>
        <dbReference type="PROSITE" id="PS51366"/>
    </source>
</evidence>
<feature type="compositionally biased region" description="Basic and acidic residues" evidence="5">
    <location>
        <begin position="124"/>
        <end position="133"/>
    </location>
</feature>
<feature type="compositionally biased region" description="Polar residues" evidence="5">
    <location>
        <begin position="156"/>
        <end position="177"/>
    </location>
</feature>
<dbReference type="Gene3D" id="1.25.40.180">
    <property type="match status" value="2"/>
</dbReference>
<dbReference type="GO" id="GO:0016281">
    <property type="term" value="C:eukaryotic translation initiation factor 4F complex"/>
    <property type="evidence" value="ECO:0007669"/>
    <property type="project" value="TreeGrafter"/>
</dbReference>
<accession>A0AAQ3PY34</accession>
<evidence type="ECO:0000256" key="1">
    <source>
        <dbReference type="ARBA" id="ARBA00005775"/>
    </source>
</evidence>
<dbReference type="PROSITE" id="PS51366">
    <property type="entry name" value="MI"/>
    <property type="match status" value="1"/>
</dbReference>
<dbReference type="SUPFAM" id="SSF48371">
    <property type="entry name" value="ARM repeat"/>
    <property type="match status" value="2"/>
</dbReference>
<gene>
    <name evidence="7" type="ORF">Cni_G01346</name>
</gene>
<dbReference type="InterPro" id="IPR003891">
    <property type="entry name" value="Initiation_fac_eIF4g_MI"/>
</dbReference>
<sequence length="787" mass="86407">MQSDPAVISLRPGGGNRGSRTVAPRFDTAVSGGGATLSSSDLPVLRPHGGAAAALLHKIGDSRFERHERISYTRLQLLQIRETVQTTEDILKLKQEIDSELVPESQTWGHSDTNLASQSQTRYFEPDSRDWRGRAGQSTSFGDERSWDTIREQKDSNFSNSGNQETRQLNKQGSPYPSSAQVSSTQAVASSAALLKAEVPWSARRGTLNDKERVLKTVKGILNKLTPEKFDLLKGQLIDAGITTHDILKDVITLIFEKAVFEPTFCPMYAQLCFDLNEKLPSFPAEEEGGKEITFKRILLNNCQEAFEGADNLRAEVRKLTGPDQEMERRDTERMVKLRTLGNIRLIGELLKQKMVPEKIVHHIAQELLGHDGKSCPAEENVEAICQLFNTIGKQLDESPKSRRFYDAYFNRLKELISNPQLASRLRFMVRDVLDLRSNNWIPRREEVKAKTISEIHSEAEKNLGLRPGATASMRNNRDSGTLGGLGPTGFPINRPGTGGMMPGMPGMRKMPGMPGLDGDNWEVPRTKSMPRGDASRAHSSLVARSPSINSKLLPQGSGGIISGKTSALLQGSSMPTRSSLASSILDSPSQNVGPPKPVSQMPQPALPEKSAAKPKFNPDELHKKTVALLEEYFHIRILDEACLCVEELKCPEYHPEVVKEAINLALDKGPSCLEPLVKLLECLLVKKVFTPRDLGTGCLLYAAMLDDIAIDLPKAPTYFGEVVGKLVLSGGMDFKVVEEILKKVEDDSFQSAIFDAALKILKASPSGSVVLSAQAAAIDACEKLVL</sequence>
<keyword evidence="3" id="KW-0810">Translation regulation</keyword>
<evidence type="ECO:0000256" key="3">
    <source>
        <dbReference type="ARBA" id="ARBA00022845"/>
    </source>
</evidence>
<name>A0AAQ3PY34_9LILI</name>
<dbReference type="AlphaFoldDB" id="A0AAQ3PY34"/>
<organism evidence="7 8">
    <name type="scientific">Canna indica</name>
    <name type="common">Indian-shot</name>
    <dbReference type="NCBI Taxonomy" id="4628"/>
    <lineage>
        <taxon>Eukaryota</taxon>
        <taxon>Viridiplantae</taxon>
        <taxon>Streptophyta</taxon>
        <taxon>Embryophyta</taxon>
        <taxon>Tracheophyta</taxon>
        <taxon>Spermatophyta</taxon>
        <taxon>Magnoliopsida</taxon>
        <taxon>Liliopsida</taxon>
        <taxon>Zingiberales</taxon>
        <taxon>Cannaceae</taxon>
        <taxon>Canna</taxon>
    </lineage>
</organism>
<feature type="compositionally biased region" description="Basic and acidic residues" evidence="5">
    <location>
        <begin position="142"/>
        <end position="155"/>
    </location>
</feature>
<dbReference type="Pfam" id="PF02854">
    <property type="entry name" value="MIF4G"/>
    <property type="match status" value="1"/>
</dbReference>
<evidence type="ECO:0000256" key="4">
    <source>
        <dbReference type="ARBA" id="ARBA00022917"/>
    </source>
</evidence>
<feature type="domain" description="MI" evidence="6">
    <location>
        <begin position="621"/>
        <end position="743"/>
    </location>
</feature>
<dbReference type="SMART" id="SM00543">
    <property type="entry name" value="MIF4G"/>
    <property type="match status" value="1"/>
</dbReference>
<dbReference type="Pfam" id="PF02847">
    <property type="entry name" value="MA3"/>
    <property type="match status" value="1"/>
</dbReference>
<comment type="similarity">
    <text evidence="1">Belongs to the eukaryotic initiation factor 4G family.</text>
</comment>
<dbReference type="FunFam" id="1.25.40.180:FF:000027">
    <property type="entry name" value="Eukaryotic translation initiation factor isoform 4G-2"/>
    <property type="match status" value="1"/>
</dbReference>
<dbReference type="InterPro" id="IPR016024">
    <property type="entry name" value="ARM-type_fold"/>
</dbReference>
<evidence type="ECO:0000313" key="8">
    <source>
        <dbReference type="Proteomes" id="UP001327560"/>
    </source>
</evidence>
<dbReference type="SMART" id="SM00544">
    <property type="entry name" value="MA3"/>
    <property type="match status" value="1"/>
</dbReference>
<proteinExistence type="inferred from homology"/>
<evidence type="ECO:0000256" key="5">
    <source>
        <dbReference type="SAM" id="MobiDB-lite"/>
    </source>
</evidence>
<feature type="region of interest" description="Disordered" evidence="5">
    <location>
        <begin position="1"/>
        <end position="21"/>
    </location>
</feature>
<feature type="compositionally biased region" description="Polar residues" evidence="5">
    <location>
        <begin position="104"/>
        <end position="122"/>
    </location>
</feature>
<protein>
    <submittedName>
        <fullName evidence="7">Eukaryotic translation initiation factor</fullName>
    </submittedName>
</protein>
<dbReference type="EMBL" id="CP136890">
    <property type="protein sequence ID" value="WOK92655.1"/>
    <property type="molecule type" value="Genomic_DNA"/>
</dbReference>
<dbReference type="Proteomes" id="UP001327560">
    <property type="component" value="Chromosome 1"/>
</dbReference>
<reference evidence="7 8" key="1">
    <citation type="submission" date="2023-10" db="EMBL/GenBank/DDBJ databases">
        <title>Chromosome-scale genome assembly provides insights into flower coloration mechanisms of Canna indica.</title>
        <authorList>
            <person name="Li C."/>
        </authorList>
    </citation>
    <scope>NUCLEOTIDE SEQUENCE [LARGE SCALE GENOMIC DNA]</scope>
    <source>
        <tissue evidence="7">Flower</tissue>
    </source>
</reference>
<feature type="compositionally biased region" description="Low complexity" evidence="5">
    <location>
        <begin position="579"/>
        <end position="590"/>
    </location>
</feature>
<dbReference type="GO" id="GO:0006417">
    <property type="term" value="P:regulation of translation"/>
    <property type="evidence" value="ECO:0007669"/>
    <property type="project" value="UniProtKB-KW"/>
</dbReference>
<keyword evidence="8" id="KW-1185">Reference proteome</keyword>
<evidence type="ECO:0000313" key="7">
    <source>
        <dbReference type="EMBL" id="WOK92655.1"/>
    </source>
</evidence>
<dbReference type="InterPro" id="IPR003890">
    <property type="entry name" value="MIF4G-like_typ-3"/>
</dbReference>
<feature type="region of interest" description="Disordered" evidence="5">
    <location>
        <begin position="466"/>
        <end position="495"/>
    </location>
</feature>
<dbReference type="PANTHER" id="PTHR23253">
    <property type="entry name" value="EUKARYOTIC TRANSLATION INITIATION FACTOR 4 GAMMA"/>
    <property type="match status" value="1"/>
</dbReference>
<feature type="region of interest" description="Disordered" evidence="5">
    <location>
        <begin position="101"/>
        <end position="183"/>
    </location>
</feature>
<dbReference type="GO" id="GO:0003743">
    <property type="term" value="F:translation initiation factor activity"/>
    <property type="evidence" value="ECO:0007669"/>
    <property type="project" value="UniProtKB-KW"/>
</dbReference>
<keyword evidence="2 7" id="KW-0396">Initiation factor</keyword>